<name>A0ABP1GCW2_9CHLO</name>
<feature type="domain" description="Exostosin GT47" evidence="5">
    <location>
        <begin position="184"/>
        <end position="492"/>
    </location>
</feature>
<sequence length="604" mass="68452">MADRQASPQPCCAHSIREEEDLHQSASASTGYESHSRHEDEQQPRRARLRSMRWSWSRREHLAVAIAVLISTAHAKPLLNELTRNSPLLKAGQKKAAKLSGADDACQFDSGRDAPSACKFFILDVSEIAKELGLPVCNEARLSTDPETGMVLPDPKFVAPNVTVSEAPEDHEWIYPYSVAPHYHSQNAGPWYVYHTLRNSKHAVDTIDEADVVYVYDYCYTMWLLSDHHAREHWWLKQNYEAPSGTGRNLLSIYRAIMALPKWQRSGGRDFAFYHSHSGFEWESLEITNKYQEMLCNDFQWATMVVIEQMQRWRCPTYTPRTTIIAPYSSTEIVHALPEAEKFTLLFFRGDCEPPVPANVGKYMRARTVATLRGVQEEESKRMLPDMDEYDEYASGDDLNICCHGRAAAEEVACTDKEFPLNELKVQPHGGMLEGMAGSVFCLIMPGNSQSSQRLTEAFIAGCIPVFLGPPWHTLPFSTEVDYAAAGIFLNVTTDSEDGDSAPWWQLEGSMAPGLEALTPVYERFSPHWWFPDEPKQAIGSIKKLENVLPFLRQLDEEVVQEKIRVVQQYRSMFVFATQPQHPPSASDMIVELMCTNAKYGLRD</sequence>
<evidence type="ECO:0000256" key="4">
    <source>
        <dbReference type="SAM" id="MobiDB-lite"/>
    </source>
</evidence>
<evidence type="ECO:0000313" key="7">
    <source>
        <dbReference type="Proteomes" id="UP001497392"/>
    </source>
</evidence>
<feature type="compositionally biased region" description="Basic and acidic residues" evidence="4">
    <location>
        <begin position="34"/>
        <end position="44"/>
    </location>
</feature>
<accession>A0ABP1GCW2</accession>
<gene>
    <name evidence="6" type="primary">g13468</name>
    <name evidence="6" type="ORF">VP750_LOCUS11930</name>
</gene>
<feature type="region of interest" description="Disordered" evidence="4">
    <location>
        <begin position="1"/>
        <end position="46"/>
    </location>
</feature>
<keyword evidence="3" id="KW-0333">Golgi apparatus</keyword>
<comment type="subcellular location">
    <subcellularLocation>
        <location evidence="1">Golgi apparatus membrane</location>
        <topology evidence="1">Single-pass type II membrane protein</topology>
    </subcellularLocation>
</comment>
<dbReference type="Proteomes" id="UP001497392">
    <property type="component" value="Unassembled WGS sequence"/>
</dbReference>
<comment type="caution">
    <text evidence="6">The sequence shown here is derived from an EMBL/GenBank/DDBJ whole genome shotgun (WGS) entry which is preliminary data.</text>
</comment>
<dbReference type="PANTHER" id="PTHR11062:SF281">
    <property type="entry name" value="EXOSTOSIN-LIKE 2"/>
    <property type="match status" value="1"/>
</dbReference>
<dbReference type="InterPro" id="IPR040911">
    <property type="entry name" value="Exostosin_GT47"/>
</dbReference>
<comment type="similarity">
    <text evidence="2">Belongs to the glycosyltransferase 47 family.</text>
</comment>
<proteinExistence type="inferred from homology"/>
<keyword evidence="7" id="KW-1185">Reference proteome</keyword>
<evidence type="ECO:0000256" key="1">
    <source>
        <dbReference type="ARBA" id="ARBA00004323"/>
    </source>
</evidence>
<reference evidence="6 7" key="1">
    <citation type="submission" date="2024-06" db="EMBL/GenBank/DDBJ databases">
        <authorList>
            <person name="Kraege A."/>
            <person name="Thomma B."/>
        </authorList>
    </citation>
    <scope>NUCLEOTIDE SEQUENCE [LARGE SCALE GENOMIC DNA]</scope>
</reference>
<dbReference type="Pfam" id="PF03016">
    <property type="entry name" value="Exostosin_GT47"/>
    <property type="match status" value="1"/>
</dbReference>
<dbReference type="InterPro" id="IPR004263">
    <property type="entry name" value="Exostosin"/>
</dbReference>
<evidence type="ECO:0000256" key="2">
    <source>
        <dbReference type="ARBA" id="ARBA00010271"/>
    </source>
</evidence>
<organism evidence="6 7">
    <name type="scientific">Coccomyxa viridis</name>
    <dbReference type="NCBI Taxonomy" id="1274662"/>
    <lineage>
        <taxon>Eukaryota</taxon>
        <taxon>Viridiplantae</taxon>
        <taxon>Chlorophyta</taxon>
        <taxon>core chlorophytes</taxon>
        <taxon>Trebouxiophyceae</taxon>
        <taxon>Trebouxiophyceae incertae sedis</taxon>
        <taxon>Coccomyxaceae</taxon>
        <taxon>Coccomyxa</taxon>
    </lineage>
</organism>
<protein>
    <submittedName>
        <fullName evidence="6">G13468 protein</fullName>
    </submittedName>
</protein>
<evidence type="ECO:0000256" key="3">
    <source>
        <dbReference type="ARBA" id="ARBA00023034"/>
    </source>
</evidence>
<evidence type="ECO:0000259" key="5">
    <source>
        <dbReference type="Pfam" id="PF03016"/>
    </source>
</evidence>
<evidence type="ECO:0000313" key="6">
    <source>
        <dbReference type="EMBL" id="CAL5230024.1"/>
    </source>
</evidence>
<feature type="compositionally biased region" description="Polar residues" evidence="4">
    <location>
        <begin position="24"/>
        <end position="33"/>
    </location>
</feature>
<dbReference type="PANTHER" id="PTHR11062">
    <property type="entry name" value="EXOSTOSIN HEPARAN SULFATE GLYCOSYLTRANSFERASE -RELATED"/>
    <property type="match status" value="1"/>
</dbReference>
<dbReference type="EMBL" id="CAXHTA020000021">
    <property type="protein sequence ID" value="CAL5230024.1"/>
    <property type="molecule type" value="Genomic_DNA"/>
</dbReference>